<dbReference type="OrthoDB" id="127311at2"/>
<evidence type="ECO:0000256" key="10">
    <source>
        <dbReference type="ARBA" id="ARBA00023077"/>
    </source>
</evidence>
<feature type="signal peptide" evidence="16">
    <location>
        <begin position="1"/>
        <end position="25"/>
    </location>
</feature>
<dbReference type="NCBIfam" id="TIGR01783">
    <property type="entry name" value="TonB-siderophor"/>
    <property type="match status" value="1"/>
</dbReference>
<evidence type="ECO:0000256" key="7">
    <source>
        <dbReference type="ARBA" id="ARBA00022729"/>
    </source>
</evidence>
<sequence>MINNRSHCKIILACLGLLPGLAAFAGPGADKAVPNEPDADVVKMERFQVWSDSKLFGDGLVAPEEQFGFLGDLNVMDAPFSASRYTSDLIENQHARTLRDVLINDPSSRPAYGYGNFEELFSIRGFVLYNSDISYAGLYGALPRQVTATEMIDSVEIFKGPTALVNGVPIGGSGIGGTVNIRPKRAAAQPLTRLTLDYSNDGFAGGHIDLGRRFGAKQQFGARLNGVYRDGETAIEDEHREQGLFSLALDYTTDRVRLALDLAYQNHRIDQGRNMVLIAMPAGRILEAPDGSENYAQDWNYSYLESYFGMMSAEVILTDWLTAYAGAGGSTNDEHGIYSSPTVTNEAGDATFGAMEVPYKDNNLGYQFGLRGAFETGAVKHKLTLGYSAAHMKKRAAYAMGGFGAVTNIYRPERLAKPALTLVGGNMDHPSVTGETTSGGISLGDVMTFLDERVAVVGGVRYQKIRVSGFDYNDGSLTSYYNKDAFTPGGGIVVKPWKNISLYGNYMQALHQAPTPPATAANRDQVFAPSRAEQYEFGAKADFGTFLATLAFFQITQPSGTTDPVTTIFSLDGEQRNRGIELTAIGEVLAGVRVLGGAMLMDATLRKTDGGANDGNDAPGAPGFSLNLGAEWDAAFAKGLTFALRGIYTSKQYVDAAGAYEVPDWIRWDISARYKTALAGVPVTFRVNVDNVFDERYWSSAAAGYASIGNPRTFLVSMTLDF</sequence>
<reference evidence="19 20" key="1">
    <citation type="submission" date="2016-01" db="EMBL/GenBank/DDBJ databases">
        <title>High potential of lignocellulose degradation of a new Verrucomicrobia species.</title>
        <authorList>
            <person name="Wang Y."/>
            <person name="Shi Y."/>
            <person name="Qiu Z."/>
            <person name="Liu S."/>
            <person name="Yang H."/>
        </authorList>
    </citation>
    <scope>NUCLEOTIDE SEQUENCE [LARGE SCALE GENOMIC DNA]</scope>
    <source>
        <strain evidence="19 20">TSB47</strain>
    </source>
</reference>
<dbReference type="Gene3D" id="2.170.130.10">
    <property type="entry name" value="TonB-dependent receptor, plug domain"/>
    <property type="match status" value="1"/>
</dbReference>
<evidence type="ECO:0000256" key="3">
    <source>
        <dbReference type="ARBA" id="ARBA00022448"/>
    </source>
</evidence>
<comment type="subcellular location">
    <subcellularLocation>
        <location evidence="1 14">Cell outer membrane</location>
        <topology evidence="1 14">Multi-pass membrane protein</topology>
    </subcellularLocation>
</comment>
<evidence type="ECO:0000259" key="17">
    <source>
        <dbReference type="Pfam" id="PF00593"/>
    </source>
</evidence>
<dbReference type="GO" id="GO:0015344">
    <property type="term" value="F:siderophore uptake transmembrane transporter activity"/>
    <property type="evidence" value="ECO:0007669"/>
    <property type="project" value="TreeGrafter"/>
</dbReference>
<name>A0A178IFJ8_9BACT</name>
<evidence type="ECO:0008006" key="21">
    <source>
        <dbReference type="Google" id="ProtNLM"/>
    </source>
</evidence>
<keyword evidence="13 14" id="KW-0998">Cell outer membrane</keyword>
<keyword evidence="8" id="KW-0408">Iron</keyword>
<dbReference type="AlphaFoldDB" id="A0A178IFJ8"/>
<gene>
    <name evidence="19" type="ORF">AW736_17290</name>
</gene>
<feature type="chain" id="PRO_5008088759" description="TonB-dependent receptor" evidence="16">
    <location>
        <begin position="26"/>
        <end position="722"/>
    </location>
</feature>
<dbReference type="Pfam" id="PF00593">
    <property type="entry name" value="TonB_dep_Rec_b-barrel"/>
    <property type="match status" value="1"/>
</dbReference>
<evidence type="ECO:0000256" key="14">
    <source>
        <dbReference type="PROSITE-ProRule" id="PRU01360"/>
    </source>
</evidence>
<evidence type="ECO:0000256" key="5">
    <source>
        <dbReference type="ARBA" id="ARBA00022496"/>
    </source>
</evidence>
<dbReference type="PROSITE" id="PS01156">
    <property type="entry name" value="TONB_DEPENDENT_REC_2"/>
    <property type="match status" value="1"/>
</dbReference>
<evidence type="ECO:0000256" key="4">
    <source>
        <dbReference type="ARBA" id="ARBA00022452"/>
    </source>
</evidence>
<dbReference type="GO" id="GO:0015891">
    <property type="term" value="P:siderophore transport"/>
    <property type="evidence" value="ECO:0007669"/>
    <property type="project" value="InterPro"/>
</dbReference>
<keyword evidence="12" id="KW-0675">Receptor</keyword>
<evidence type="ECO:0000313" key="20">
    <source>
        <dbReference type="Proteomes" id="UP000078486"/>
    </source>
</evidence>
<keyword evidence="7 16" id="KW-0732">Signal</keyword>
<keyword evidence="3 14" id="KW-0813">Transport</keyword>
<dbReference type="CDD" id="cd01347">
    <property type="entry name" value="ligand_gated_channel"/>
    <property type="match status" value="1"/>
</dbReference>
<evidence type="ECO:0000256" key="13">
    <source>
        <dbReference type="ARBA" id="ARBA00023237"/>
    </source>
</evidence>
<dbReference type="PANTHER" id="PTHR32552:SF82">
    <property type="entry name" value="FCUA PROTEIN"/>
    <property type="match status" value="1"/>
</dbReference>
<dbReference type="GO" id="GO:0038023">
    <property type="term" value="F:signaling receptor activity"/>
    <property type="evidence" value="ECO:0007669"/>
    <property type="project" value="InterPro"/>
</dbReference>
<dbReference type="EMBL" id="LRRQ01000119">
    <property type="protein sequence ID" value="OAM88780.1"/>
    <property type="molecule type" value="Genomic_DNA"/>
</dbReference>
<dbReference type="InterPro" id="IPR010105">
    <property type="entry name" value="TonB_sidphr_rcpt"/>
</dbReference>
<comment type="similarity">
    <text evidence="2 14 15">Belongs to the TonB-dependent receptor family.</text>
</comment>
<keyword evidence="9" id="KW-0406">Ion transport</keyword>
<dbReference type="InterPro" id="IPR000531">
    <property type="entry name" value="Beta-barrel_TonB"/>
</dbReference>
<accession>A0A178IFJ8</accession>
<keyword evidence="11 14" id="KW-0472">Membrane</keyword>
<dbReference type="Pfam" id="PF07715">
    <property type="entry name" value="Plug"/>
    <property type="match status" value="1"/>
</dbReference>
<dbReference type="GO" id="GO:0009279">
    <property type="term" value="C:cell outer membrane"/>
    <property type="evidence" value="ECO:0007669"/>
    <property type="project" value="UniProtKB-SubCell"/>
</dbReference>
<dbReference type="InterPro" id="IPR039426">
    <property type="entry name" value="TonB-dep_rcpt-like"/>
</dbReference>
<dbReference type="Gene3D" id="2.40.170.20">
    <property type="entry name" value="TonB-dependent receptor, beta-barrel domain"/>
    <property type="match status" value="1"/>
</dbReference>
<dbReference type="RefSeq" id="WP_084442394.1">
    <property type="nucleotide sequence ID" value="NZ_CP109796.1"/>
</dbReference>
<evidence type="ECO:0000256" key="12">
    <source>
        <dbReference type="ARBA" id="ARBA00023170"/>
    </source>
</evidence>
<keyword evidence="5" id="KW-0410">Iron transport</keyword>
<feature type="domain" description="TonB-dependent receptor plug" evidence="18">
    <location>
        <begin position="75"/>
        <end position="167"/>
    </location>
</feature>
<keyword evidence="10 15" id="KW-0798">TonB box</keyword>
<keyword evidence="4 14" id="KW-1134">Transmembrane beta strand</keyword>
<dbReference type="PROSITE" id="PS52016">
    <property type="entry name" value="TONB_DEPENDENT_REC_3"/>
    <property type="match status" value="1"/>
</dbReference>
<evidence type="ECO:0000256" key="16">
    <source>
        <dbReference type="SAM" id="SignalP"/>
    </source>
</evidence>
<evidence type="ECO:0000259" key="18">
    <source>
        <dbReference type="Pfam" id="PF07715"/>
    </source>
</evidence>
<evidence type="ECO:0000256" key="6">
    <source>
        <dbReference type="ARBA" id="ARBA00022692"/>
    </source>
</evidence>
<dbReference type="InterPro" id="IPR036942">
    <property type="entry name" value="Beta-barrel_TonB_sf"/>
</dbReference>
<dbReference type="PANTHER" id="PTHR32552">
    <property type="entry name" value="FERRICHROME IRON RECEPTOR-RELATED"/>
    <property type="match status" value="1"/>
</dbReference>
<protein>
    <recommendedName>
        <fullName evidence="21">TonB-dependent receptor</fullName>
    </recommendedName>
</protein>
<keyword evidence="6 14" id="KW-0812">Transmembrane</keyword>
<evidence type="ECO:0000256" key="9">
    <source>
        <dbReference type="ARBA" id="ARBA00023065"/>
    </source>
</evidence>
<dbReference type="InterPro" id="IPR012910">
    <property type="entry name" value="Plug_dom"/>
</dbReference>
<keyword evidence="20" id="KW-1185">Reference proteome</keyword>
<evidence type="ECO:0000256" key="15">
    <source>
        <dbReference type="RuleBase" id="RU003357"/>
    </source>
</evidence>
<dbReference type="SUPFAM" id="SSF56935">
    <property type="entry name" value="Porins"/>
    <property type="match status" value="1"/>
</dbReference>
<evidence type="ECO:0000256" key="1">
    <source>
        <dbReference type="ARBA" id="ARBA00004571"/>
    </source>
</evidence>
<evidence type="ECO:0000313" key="19">
    <source>
        <dbReference type="EMBL" id="OAM88780.1"/>
    </source>
</evidence>
<feature type="domain" description="TonB-dependent receptor-like beta-barrel" evidence="17">
    <location>
        <begin position="291"/>
        <end position="692"/>
    </location>
</feature>
<evidence type="ECO:0000256" key="11">
    <source>
        <dbReference type="ARBA" id="ARBA00023136"/>
    </source>
</evidence>
<dbReference type="STRING" id="1184151.AW736_17290"/>
<evidence type="ECO:0000256" key="8">
    <source>
        <dbReference type="ARBA" id="ARBA00023004"/>
    </source>
</evidence>
<comment type="caution">
    <text evidence="19">The sequence shown here is derived from an EMBL/GenBank/DDBJ whole genome shotgun (WGS) entry which is preliminary data.</text>
</comment>
<dbReference type="Proteomes" id="UP000078486">
    <property type="component" value="Unassembled WGS sequence"/>
</dbReference>
<dbReference type="InterPro" id="IPR037066">
    <property type="entry name" value="Plug_dom_sf"/>
</dbReference>
<organism evidence="19 20">
    <name type="scientific">Termitidicoccus mucosus</name>
    <dbReference type="NCBI Taxonomy" id="1184151"/>
    <lineage>
        <taxon>Bacteria</taxon>
        <taxon>Pseudomonadati</taxon>
        <taxon>Verrucomicrobiota</taxon>
        <taxon>Opitutia</taxon>
        <taxon>Opitutales</taxon>
        <taxon>Opitutaceae</taxon>
        <taxon>Termitidicoccus</taxon>
    </lineage>
</organism>
<dbReference type="InterPro" id="IPR010917">
    <property type="entry name" value="TonB_rcpt_CS"/>
</dbReference>
<proteinExistence type="inferred from homology"/>
<evidence type="ECO:0000256" key="2">
    <source>
        <dbReference type="ARBA" id="ARBA00009810"/>
    </source>
</evidence>